<reference evidence="2 3" key="1">
    <citation type="submission" date="2018-03" db="EMBL/GenBank/DDBJ databases">
        <title>Genomic Encyclopedia of Archaeal and Bacterial Type Strains, Phase II (KMG-II): from individual species to whole genera.</title>
        <authorList>
            <person name="Goeker M."/>
        </authorList>
    </citation>
    <scope>NUCLEOTIDE SEQUENCE [LARGE SCALE GENOMIC DNA]</scope>
    <source>
        <strain evidence="2 3">DSM 44720</strain>
    </source>
</reference>
<accession>A0A2T0SZY7</accession>
<protein>
    <submittedName>
        <fullName evidence="2">Uncharacterized protein</fullName>
    </submittedName>
</protein>
<proteinExistence type="predicted"/>
<dbReference type="EMBL" id="PVTF01000008">
    <property type="protein sequence ID" value="PRY38980.1"/>
    <property type="molecule type" value="Genomic_DNA"/>
</dbReference>
<sequence>MRKVATSIAMALSVLAGLAAVTPTSAQAAGIWVYVQSWRATNATEAALATFSCHYKAQNSYPGHNHECRGDVPDYVQLWVEY</sequence>
<name>A0A2T0SZY7_9PSEU</name>
<evidence type="ECO:0000256" key="1">
    <source>
        <dbReference type="SAM" id="SignalP"/>
    </source>
</evidence>
<keyword evidence="3" id="KW-1185">Reference proteome</keyword>
<gene>
    <name evidence="2" type="ORF">CLV43_108380</name>
</gene>
<comment type="caution">
    <text evidence="2">The sequence shown here is derived from an EMBL/GenBank/DDBJ whole genome shotgun (WGS) entry which is preliminary data.</text>
</comment>
<dbReference type="AlphaFoldDB" id="A0A2T0SZY7"/>
<keyword evidence="1" id="KW-0732">Signal</keyword>
<feature type="signal peptide" evidence="1">
    <location>
        <begin position="1"/>
        <end position="28"/>
    </location>
</feature>
<feature type="chain" id="PRO_5015548711" evidence="1">
    <location>
        <begin position="29"/>
        <end position="82"/>
    </location>
</feature>
<organism evidence="2 3">
    <name type="scientific">Umezawaea tangerina</name>
    <dbReference type="NCBI Taxonomy" id="84725"/>
    <lineage>
        <taxon>Bacteria</taxon>
        <taxon>Bacillati</taxon>
        <taxon>Actinomycetota</taxon>
        <taxon>Actinomycetes</taxon>
        <taxon>Pseudonocardiales</taxon>
        <taxon>Pseudonocardiaceae</taxon>
        <taxon>Umezawaea</taxon>
    </lineage>
</organism>
<evidence type="ECO:0000313" key="2">
    <source>
        <dbReference type="EMBL" id="PRY38980.1"/>
    </source>
</evidence>
<dbReference type="Proteomes" id="UP000239494">
    <property type="component" value="Unassembled WGS sequence"/>
</dbReference>
<evidence type="ECO:0000313" key="3">
    <source>
        <dbReference type="Proteomes" id="UP000239494"/>
    </source>
</evidence>